<keyword evidence="2" id="KW-1185">Reference proteome</keyword>
<proteinExistence type="predicted"/>
<evidence type="ECO:0000313" key="1">
    <source>
        <dbReference type="EMBL" id="KAK5819651.1"/>
    </source>
</evidence>
<gene>
    <name evidence="1" type="ORF">PVK06_024668</name>
</gene>
<evidence type="ECO:0000313" key="2">
    <source>
        <dbReference type="Proteomes" id="UP001358586"/>
    </source>
</evidence>
<organism evidence="1 2">
    <name type="scientific">Gossypium arboreum</name>
    <name type="common">Tree cotton</name>
    <name type="synonym">Gossypium nanking</name>
    <dbReference type="NCBI Taxonomy" id="29729"/>
    <lineage>
        <taxon>Eukaryota</taxon>
        <taxon>Viridiplantae</taxon>
        <taxon>Streptophyta</taxon>
        <taxon>Embryophyta</taxon>
        <taxon>Tracheophyta</taxon>
        <taxon>Spermatophyta</taxon>
        <taxon>Magnoliopsida</taxon>
        <taxon>eudicotyledons</taxon>
        <taxon>Gunneridae</taxon>
        <taxon>Pentapetalae</taxon>
        <taxon>rosids</taxon>
        <taxon>malvids</taxon>
        <taxon>Malvales</taxon>
        <taxon>Malvaceae</taxon>
        <taxon>Malvoideae</taxon>
        <taxon>Gossypium</taxon>
    </lineage>
</organism>
<dbReference type="EMBL" id="JARKNE010000007">
    <property type="protein sequence ID" value="KAK5819651.1"/>
    <property type="molecule type" value="Genomic_DNA"/>
</dbReference>
<name>A0ABR0PEC5_GOSAR</name>
<comment type="caution">
    <text evidence="1">The sequence shown here is derived from an EMBL/GenBank/DDBJ whole genome shotgun (WGS) entry which is preliminary data.</text>
</comment>
<protein>
    <submittedName>
        <fullName evidence="1">Uncharacterized protein</fullName>
    </submittedName>
</protein>
<accession>A0ABR0PEC5</accession>
<reference evidence="1 2" key="1">
    <citation type="submission" date="2023-03" db="EMBL/GenBank/DDBJ databases">
        <title>WGS of Gossypium arboreum.</title>
        <authorList>
            <person name="Yu D."/>
        </authorList>
    </citation>
    <scope>NUCLEOTIDE SEQUENCE [LARGE SCALE GENOMIC DNA]</scope>
    <source>
        <tissue evidence="1">Leaf</tissue>
    </source>
</reference>
<dbReference type="Proteomes" id="UP001358586">
    <property type="component" value="Chromosome 7"/>
</dbReference>
<sequence length="76" mass="7799">MVQGEGPSTMVVHREVVGCEGLAPTGCEGRQLVHCGVVGGTIASCHGIARAHRMERLLLATNGGTNDVGDLDGMNV</sequence>